<accession>F0WZR3</accession>
<dbReference type="EMBL" id="FR824482">
    <property type="protein sequence ID" value="CCA26990.1"/>
    <property type="molecule type" value="Genomic_DNA"/>
</dbReference>
<organism evidence="1">
    <name type="scientific">Albugo laibachii Nc14</name>
    <dbReference type="NCBI Taxonomy" id="890382"/>
    <lineage>
        <taxon>Eukaryota</taxon>
        <taxon>Sar</taxon>
        <taxon>Stramenopiles</taxon>
        <taxon>Oomycota</taxon>
        <taxon>Peronosporomycetes</taxon>
        <taxon>Albuginales</taxon>
        <taxon>Albuginaceae</taxon>
        <taxon>Albugo</taxon>
    </lineage>
</organism>
<gene>
    <name evidence="1" type="primary">AlNc14C439G11654</name>
    <name evidence="1" type="ORF">ALNC14_131340</name>
</gene>
<name>F0WZR3_9STRA</name>
<sequence>MQSRSGAVNAFLPSKSFLLFFFELQSRPLSSQLTQKITFDVFFVLAPVRDTFSVTVVS</sequence>
<evidence type="ECO:0000313" key="1">
    <source>
        <dbReference type="EMBL" id="CCA26990.1"/>
    </source>
</evidence>
<proteinExistence type="predicted"/>
<reference evidence="1" key="1">
    <citation type="journal article" date="2011" name="PLoS Biol.">
        <title>Gene gain and loss during evolution of obligate parasitism in the white rust pathogen of Arabidopsis thaliana.</title>
        <authorList>
            <person name="Kemen E."/>
            <person name="Gardiner A."/>
            <person name="Schultz-Larsen T."/>
            <person name="Kemen A.C."/>
            <person name="Balmuth A.L."/>
            <person name="Robert-Seilaniantz A."/>
            <person name="Bailey K."/>
            <person name="Holub E."/>
            <person name="Studholme D.J."/>
            <person name="Maclean D."/>
            <person name="Jones J.D."/>
        </authorList>
    </citation>
    <scope>NUCLEOTIDE SEQUENCE</scope>
</reference>
<reference evidence="1" key="2">
    <citation type="submission" date="2011-02" db="EMBL/GenBank/DDBJ databases">
        <authorList>
            <person name="MacLean D."/>
        </authorList>
    </citation>
    <scope>NUCLEOTIDE SEQUENCE</scope>
</reference>
<dbReference type="HOGENOM" id="CLU_2983069_0_0_1"/>
<protein>
    <submittedName>
        <fullName evidence="1">AlNc14C439G11654 protein</fullName>
    </submittedName>
</protein>
<dbReference type="AlphaFoldDB" id="F0WZR3"/>